<dbReference type="Proteomes" id="UP000011115">
    <property type="component" value="Unassembled WGS sequence"/>
</dbReference>
<dbReference type="InterPro" id="IPR029044">
    <property type="entry name" value="Nucleotide-diphossugar_trans"/>
</dbReference>
<keyword evidence="18" id="KW-1185">Reference proteome</keyword>
<dbReference type="EC" id="2.4.1.101" evidence="13 16"/>
<dbReference type="GO" id="GO:0003827">
    <property type="term" value="F:alpha-1,3-mannosylglycoprotein 2-beta-N-acetylglucosaminyltransferase activity"/>
    <property type="evidence" value="ECO:0007669"/>
    <property type="project" value="UniProtKB-UniRule"/>
</dbReference>
<evidence type="ECO:0000256" key="14">
    <source>
        <dbReference type="ARBA" id="ARBA00041712"/>
    </source>
</evidence>
<keyword evidence="5" id="KW-0808">Transferase</keyword>
<protein>
    <recommendedName>
        <fullName evidence="13 16">Alpha-1,3-mannosyl-glycoprotein 2-beta-N-acetylglucosaminyltransferase</fullName>
        <shortName evidence="16">GNT-I</shortName>
        <shortName evidence="16">GlcNAc-T I</shortName>
        <ecNumber evidence="13 16">2.4.1.101</ecNumber>
    </recommendedName>
    <alternativeName>
        <fullName evidence="14 16">N-glycosyl-oligosaccharide-glycoprotein N-acetylglucosaminyltransferase I</fullName>
    </alternativeName>
</protein>
<reference evidence="17" key="2">
    <citation type="submission" date="2015-06" db="UniProtKB">
        <authorList>
            <consortium name="EnsemblPlants"/>
        </authorList>
    </citation>
    <scope>IDENTIFICATION</scope>
    <source>
        <strain evidence="17">DM1-3 516 R44</strain>
    </source>
</reference>
<dbReference type="GO" id="GO:0000139">
    <property type="term" value="C:Golgi membrane"/>
    <property type="evidence" value="ECO:0007669"/>
    <property type="project" value="UniProtKB-SubCell"/>
</dbReference>
<keyword evidence="8 16" id="KW-0735">Signal-anchor</keyword>
<dbReference type="Pfam" id="PF03071">
    <property type="entry name" value="GNT-I"/>
    <property type="match status" value="1"/>
</dbReference>
<evidence type="ECO:0000256" key="10">
    <source>
        <dbReference type="ARBA" id="ARBA00023034"/>
    </source>
</evidence>
<keyword evidence="11" id="KW-0472">Membrane</keyword>
<keyword evidence="12 16" id="KW-0464">Manganese</keyword>
<dbReference type="Gene3D" id="3.10.180.20">
    <property type="entry name" value="N-Acetylglucosaminyltransferase I, Domain 2"/>
    <property type="match status" value="1"/>
</dbReference>
<dbReference type="HOGENOM" id="CLU_1828719_0_0_1"/>
<dbReference type="FunFam" id="3.10.180.20:FF:000002">
    <property type="entry name" value="Alpha-1,3-mannosyl-glycoprotein 2-beta-N-acetylglucosaminyltransferase"/>
    <property type="match status" value="1"/>
</dbReference>
<comment type="similarity">
    <text evidence="3 16">Belongs to the glycosyltransferase 13 family.</text>
</comment>
<dbReference type="ExpressionAtlas" id="M1B6A5">
    <property type="expression patterns" value="baseline"/>
</dbReference>
<evidence type="ECO:0000256" key="2">
    <source>
        <dbReference type="ARBA" id="ARBA00004922"/>
    </source>
</evidence>
<keyword evidence="10 16" id="KW-0333">Golgi apparatus</keyword>
<evidence type="ECO:0000256" key="4">
    <source>
        <dbReference type="ARBA" id="ARBA00022676"/>
    </source>
</evidence>
<evidence type="ECO:0000256" key="5">
    <source>
        <dbReference type="ARBA" id="ARBA00022679"/>
    </source>
</evidence>
<evidence type="ECO:0000256" key="3">
    <source>
        <dbReference type="ARBA" id="ARBA00006492"/>
    </source>
</evidence>
<evidence type="ECO:0000256" key="7">
    <source>
        <dbReference type="ARBA" id="ARBA00022723"/>
    </source>
</evidence>
<proteinExistence type="inferred from homology"/>
<evidence type="ECO:0000256" key="12">
    <source>
        <dbReference type="ARBA" id="ARBA00023211"/>
    </source>
</evidence>
<dbReference type="PaxDb" id="4113-PGSC0003DMT400038072"/>
<dbReference type="UniPathway" id="UPA00378"/>
<comment type="cofactor">
    <cofactor evidence="16">
        <name>Mn(2+)</name>
        <dbReference type="ChEBI" id="CHEBI:29035"/>
    </cofactor>
    <text evidence="16">The cofactor is mostly bound to the substrate.</text>
</comment>
<keyword evidence="9" id="KW-1133">Transmembrane helix</keyword>
<dbReference type="AlphaFoldDB" id="M1B6A5"/>
<comment type="function">
    <text evidence="16">Initiates complex N-linked carbohydrate formation. Essential for the conversion of high-mannose to hybrid and complex N-glycans.</text>
</comment>
<keyword evidence="7 16" id="KW-0479">Metal-binding</keyword>
<dbReference type="EnsemblPlants" id="PGSC0003DMT400038072">
    <property type="protein sequence ID" value="PGSC0003DMT400038072"/>
    <property type="gene ID" value="PGSC0003DMG403014680"/>
</dbReference>
<accession>M1B6A5</accession>
<keyword evidence="6" id="KW-0812">Transmembrane</keyword>
<evidence type="ECO:0000256" key="16">
    <source>
        <dbReference type="RuleBase" id="RU368119"/>
    </source>
</evidence>
<evidence type="ECO:0000256" key="6">
    <source>
        <dbReference type="ARBA" id="ARBA00022692"/>
    </source>
</evidence>
<dbReference type="GO" id="GO:0030145">
    <property type="term" value="F:manganese ion binding"/>
    <property type="evidence" value="ECO:0007669"/>
    <property type="project" value="UniProtKB-UniRule"/>
</dbReference>
<keyword evidence="4 16" id="KW-0328">Glycosyltransferase</keyword>
<dbReference type="PANTHER" id="PTHR10468:SF0">
    <property type="entry name" value="ALPHA-1,3-MANNOSYL-GLYCOPROTEIN 2-BETA-N-ACETYLGLUCOSAMINYLTRANSFERASE"/>
    <property type="match status" value="1"/>
</dbReference>
<dbReference type="InParanoid" id="M1B6A5"/>
<comment type="pathway">
    <text evidence="2 16">Protein modification; protein glycosylation.</text>
</comment>
<dbReference type="InterPro" id="IPR004139">
    <property type="entry name" value="Glyco_trans_13"/>
</dbReference>
<sequence length="141" mass="15862">MPGATSSTQLARGFELETSSMEVPSPNHWATPKGRVVGSLSYFLMSRETRSRYPCGAYRAKPIHGADAVLKAFNIDGDVRIQYRDQLDFEAIARQFGIFEEWKDGVPRAAYKGIVVFRFQTSRRVFLVAPDSLRQLGVEDT</sequence>
<dbReference type="SUPFAM" id="SSF53448">
    <property type="entry name" value="Nucleotide-diphospho-sugar transferases"/>
    <property type="match status" value="1"/>
</dbReference>
<evidence type="ECO:0000256" key="15">
    <source>
        <dbReference type="ARBA" id="ARBA00049421"/>
    </source>
</evidence>
<evidence type="ECO:0000256" key="13">
    <source>
        <dbReference type="ARBA" id="ARBA00038949"/>
    </source>
</evidence>
<dbReference type="PANTHER" id="PTHR10468">
    <property type="entry name" value="PROTEIN O-LINKED-MANNOSE BETA-1,2-N-ACETYLGLUCOSAMINYLTRANSFERASE 1/ALPHA-1,3-MANNOSYL-GLYCOPROTEIN 2-BETA-N-ACETYLGLUCOSAMINYLTRANSFERASE"/>
    <property type="match status" value="1"/>
</dbReference>
<comment type="subcellular location">
    <subcellularLocation>
        <location evidence="1 16">Golgi apparatus membrane</location>
        <topology evidence="1 16">Single-pass type II membrane protein</topology>
    </subcellularLocation>
</comment>
<evidence type="ECO:0000256" key="1">
    <source>
        <dbReference type="ARBA" id="ARBA00004323"/>
    </source>
</evidence>
<dbReference type="eggNOG" id="KOG1413">
    <property type="taxonomic scope" value="Eukaryota"/>
</dbReference>
<evidence type="ECO:0000256" key="9">
    <source>
        <dbReference type="ARBA" id="ARBA00022989"/>
    </source>
</evidence>
<evidence type="ECO:0000313" key="17">
    <source>
        <dbReference type="EnsemblPlants" id="PGSC0003DMT400038072"/>
    </source>
</evidence>
<evidence type="ECO:0000256" key="11">
    <source>
        <dbReference type="ARBA" id="ARBA00023136"/>
    </source>
</evidence>
<dbReference type="Gramene" id="PGSC0003DMT400038072">
    <property type="protein sequence ID" value="PGSC0003DMT400038072"/>
    <property type="gene ID" value="PGSC0003DMG403014680"/>
</dbReference>
<dbReference type="InterPro" id="IPR052261">
    <property type="entry name" value="Glycosyltransferase_13"/>
</dbReference>
<comment type="catalytic activity">
    <reaction evidence="15 16">
        <text>N(4)-(alpha-D-Man-(1-&gt;3)-[alpha-D-Man-(1-&gt;3)-[alpha-D-Man-(1-&gt;6)]-alpha-D-Man-(1-&gt;6)]-beta-D-Man-(1-&gt;4)-beta-D-GlcNAc-(1-&gt;4)-beta-D-GlcNAc)-L-asparaginyl-[protein] (N-glucan mannose isomer 5A1,2) + UDP-N-acetyl-alpha-D-glucosamine = N(4)-{beta-D-GlcNAc-(1-&gt;2)-alpha-D-Man-(1-&gt;3)-[alpha-D-Man-(1-&gt;3)-[alpha-D-Man-(1-&gt;6)]-alpha-D-Man-(1-&gt;6)]-beta-D-Man-(1-&gt;4)-beta-D-GlcNAc-(1-&gt;4)-beta-D-GlcNAc}-L-asparaginyl-[protein] + UDP + H(+)</text>
        <dbReference type="Rhea" id="RHEA:11456"/>
        <dbReference type="Rhea" id="RHEA-COMP:14367"/>
        <dbReference type="Rhea" id="RHEA-COMP:14368"/>
        <dbReference type="ChEBI" id="CHEBI:15378"/>
        <dbReference type="ChEBI" id="CHEBI:57705"/>
        <dbReference type="ChEBI" id="CHEBI:58223"/>
        <dbReference type="ChEBI" id="CHEBI:59087"/>
        <dbReference type="ChEBI" id="CHEBI:60625"/>
        <dbReference type="EC" id="2.4.1.101"/>
    </reaction>
</comment>
<dbReference type="STRING" id="4113.M1B6A5"/>
<reference evidence="18" key="1">
    <citation type="journal article" date="2011" name="Nature">
        <title>Genome sequence and analysis of the tuber crop potato.</title>
        <authorList>
            <consortium name="The Potato Genome Sequencing Consortium"/>
        </authorList>
    </citation>
    <scope>NUCLEOTIDE SEQUENCE [LARGE SCALE GENOMIC DNA]</scope>
    <source>
        <strain evidence="18">cv. DM1-3 516 R44</strain>
    </source>
</reference>
<name>M1B6A5_SOLTU</name>
<organism evidence="17 18">
    <name type="scientific">Solanum tuberosum</name>
    <name type="common">Potato</name>
    <dbReference type="NCBI Taxonomy" id="4113"/>
    <lineage>
        <taxon>Eukaryota</taxon>
        <taxon>Viridiplantae</taxon>
        <taxon>Streptophyta</taxon>
        <taxon>Embryophyta</taxon>
        <taxon>Tracheophyta</taxon>
        <taxon>Spermatophyta</taxon>
        <taxon>Magnoliopsida</taxon>
        <taxon>eudicotyledons</taxon>
        <taxon>Gunneridae</taxon>
        <taxon>Pentapetalae</taxon>
        <taxon>asterids</taxon>
        <taxon>lamiids</taxon>
        <taxon>Solanales</taxon>
        <taxon>Solanaceae</taxon>
        <taxon>Solanoideae</taxon>
        <taxon>Solaneae</taxon>
        <taxon>Solanum</taxon>
    </lineage>
</organism>
<evidence type="ECO:0000313" key="18">
    <source>
        <dbReference type="Proteomes" id="UP000011115"/>
    </source>
</evidence>
<evidence type="ECO:0000256" key="8">
    <source>
        <dbReference type="ARBA" id="ARBA00022968"/>
    </source>
</evidence>